<evidence type="ECO:0000256" key="2">
    <source>
        <dbReference type="ARBA" id="ARBA00022448"/>
    </source>
</evidence>
<dbReference type="PANTHER" id="PTHR43744:SF9">
    <property type="entry name" value="POLYGALACTURONAN_RHAMNOGALACTURONAN TRANSPORT SYSTEM PERMEASE PROTEIN YTCP"/>
    <property type="match status" value="1"/>
</dbReference>
<feature type="transmembrane region" description="Helical" evidence="7">
    <location>
        <begin position="99"/>
        <end position="128"/>
    </location>
</feature>
<comment type="subcellular location">
    <subcellularLocation>
        <location evidence="1 7">Cell membrane</location>
        <topology evidence="1 7">Multi-pass membrane protein</topology>
    </subcellularLocation>
</comment>
<sequence length="322" mass="35461">MDQTSNILENVAFSAKKTREVATVEKARKRKRISGADLAFRICNGLFMIIFVVVTLYPVLNTLAVSLNDGTDALRGGIYLVPRVFTMKNYVTVLQKDNLITGAFVTVARTLIGTLLALVSNAILAFIVSRKNFMFAKQVSLFWVVTMYVNGGLIPTFLLFKSLGLTNSFAVYVIPGMLSAFNMLVIRTYMRGIPDSLEESAQLDGAGYTTIFLKIISPLCKPVYATVALFVAVGQWNSWFDAMLYNRMSSDLTTLQYELMKLLSSVTNQSSSAESMKNSNGTVTPTSVRAAATIITMLPIICIYPFLQKYFVTGLTLGGVKE</sequence>
<keyword evidence="5 7" id="KW-1133">Transmembrane helix</keyword>
<dbReference type="PROSITE" id="PS50928">
    <property type="entry name" value="ABC_TM1"/>
    <property type="match status" value="1"/>
</dbReference>
<reference evidence="10" key="1">
    <citation type="submission" date="2019-08" db="EMBL/GenBank/DDBJ databases">
        <title>Complete Genome Sequence of the Polysaccharide-Degrading Rumen Bacterium Pseudobutyrivibrio xylanivorans MA3014.</title>
        <authorList>
            <person name="Palevich N."/>
            <person name="Maclean P.H."/>
            <person name="Kelly W.J."/>
            <person name="Leahy S.C."/>
            <person name="Rakonjac J."/>
            <person name="Attwood G.T."/>
        </authorList>
    </citation>
    <scope>NUCLEOTIDE SEQUENCE [LARGE SCALE GENOMIC DNA]</scope>
    <source>
        <strain evidence="10">MA3014</strain>
    </source>
</reference>
<dbReference type="GO" id="GO:0005886">
    <property type="term" value="C:plasma membrane"/>
    <property type="evidence" value="ECO:0007669"/>
    <property type="project" value="UniProtKB-SubCell"/>
</dbReference>
<evidence type="ECO:0000313" key="10">
    <source>
        <dbReference type="Proteomes" id="UP000327030"/>
    </source>
</evidence>
<keyword evidence="4 7" id="KW-0812">Transmembrane</keyword>
<evidence type="ECO:0000256" key="5">
    <source>
        <dbReference type="ARBA" id="ARBA00022989"/>
    </source>
</evidence>
<dbReference type="OrthoDB" id="157184at2"/>
<dbReference type="InterPro" id="IPR000515">
    <property type="entry name" value="MetI-like"/>
</dbReference>
<dbReference type="AlphaFoldDB" id="A0A5P6VRB2"/>
<dbReference type="GO" id="GO:0055085">
    <property type="term" value="P:transmembrane transport"/>
    <property type="evidence" value="ECO:0007669"/>
    <property type="project" value="InterPro"/>
</dbReference>
<dbReference type="InterPro" id="IPR035906">
    <property type="entry name" value="MetI-like_sf"/>
</dbReference>
<evidence type="ECO:0000256" key="7">
    <source>
        <dbReference type="RuleBase" id="RU363032"/>
    </source>
</evidence>
<proteinExistence type="inferred from homology"/>
<feature type="domain" description="ABC transmembrane type-1" evidence="8">
    <location>
        <begin position="103"/>
        <end position="307"/>
    </location>
</feature>
<dbReference type="RefSeq" id="WP_151623681.1">
    <property type="nucleotide sequence ID" value="NZ_CP043028.1"/>
</dbReference>
<evidence type="ECO:0000256" key="1">
    <source>
        <dbReference type="ARBA" id="ARBA00004651"/>
    </source>
</evidence>
<feature type="transmembrane region" description="Helical" evidence="7">
    <location>
        <begin position="288"/>
        <end position="307"/>
    </location>
</feature>
<evidence type="ECO:0000256" key="6">
    <source>
        <dbReference type="ARBA" id="ARBA00023136"/>
    </source>
</evidence>
<protein>
    <submittedName>
        <fullName evidence="9">Carbohydrate ABC transporter permease</fullName>
    </submittedName>
</protein>
<dbReference type="SUPFAM" id="SSF161098">
    <property type="entry name" value="MetI-like"/>
    <property type="match status" value="1"/>
</dbReference>
<feature type="transmembrane region" description="Helical" evidence="7">
    <location>
        <begin position="169"/>
        <end position="190"/>
    </location>
</feature>
<dbReference type="KEGG" id="pxv:FXF36_09915"/>
<evidence type="ECO:0000256" key="3">
    <source>
        <dbReference type="ARBA" id="ARBA00022475"/>
    </source>
</evidence>
<evidence type="ECO:0000259" key="8">
    <source>
        <dbReference type="PROSITE" id="PS50928"/>
    </source>
</evidence>
<evidence type="ECO:0000313" key="9">
    <source>
        <dbReference type="EMBL" id="QFJ55156.1"/>
    </source>
</evidence>
<comment type="similarity">
    <text evidence="7">Belongs to the binding-protein-dependent transport system permease family.</text>
</comment>
<feature type="transmembrane region" description="Helical" evidence="7">
    <location>
        <begin position="140"/>
        <end position="163"/>
    </location>
</feature>
<feature type="transmembrane region" description="Helical" evidence="7">
    <location>
        <begin position="38"/>
        <end position="60"/>
    </location>
</feature>
<keyword evidence="3" id="KW-1003">Cell membrane</keyword>
<dbReference type="EMBL" id="CP043028">
    <property type="protein sequence ID" value="QFJ55156.1"/>
    <property type="molecule type" value="Genomic_DNA"/>
</dbReference>
<organism evidence="9 10">
    <name type="scientific">Pseudobutyrivibrio xylanivorans</name>
    <dbReference type="NCBI Taxonomy" id="185007"/>
    <lineage>
        <taxon>Bacteria</taxon>
        <taxon>Bacillati</taxon>
        <taxon>Bacillota</taxon>
        <taxon>Clostridia</taxon>
        <taxon>Lachnospirales</taxon>
        <taxon>Lachnospiraceae</taxon>
        <taxon>Pseudobutyrivibrio</taxon>
    </lineage>
</organism>
<keyword evidence="6 7" id="KW-0472">Membrane</keyword>
<dbReference type="Proteomes" id="UP000327030">
    <property type="component" value="Chromosome 1"/>
</dbReference>
<dbReference type="Gene3D" id="1.10.3720.10">
    <property type="entry name" value="MetI-like"/>
    <property type="match status" value="1"/>
</dbReference>
<dbReference type="Pfam" id="PF00528">
    <property type="entry name" value="BPD_transp_1"/>
    <property type="match status" value="1"/>
</dbReference>
<keyword evidence="2 7" id="KW-0813">Transport</keyword>
<name>A0A5P6VRB2_PSEXY</name>
<evidence type="ECO:0000256" key="4">
    <source>
        <dbReference type="ARBA" id="ARBA00022692"/>
    </source>
</evidence>
<gene>
    <name evidence="9" type="ORF">FXF36_09915</name>
</gene>
<accession>A0A5P6VRB2</accession>
<dbReference type="CDD" id="cd06261">
    <property type="entry name" value="TM_PBP2"/>
    <property type="match status" value="1"/>
</dbReference>
<dbReference type="PANTHER" id="PTHR43744">
    <property type="entry name" value="ABC TRANSPORTER PERMEASE PROTEIN MG189-RELATED-RELATED"/>
    <property type="match status" value="1"/>
</dbReference>